<dbReference type="GeneID" id="27705159"/>
<evidence type="ECO:0000313" key="5">
    <source>
        <dbReference type="Proteomes" id="UP000053789"/>
    </source>
</evidence>
<feature type="compositionally biased region" description="Polar residues" evidence="2">
    <location>
        <begin position="100"/>
        <end position="110"/>
    </location>
</feature>
<evidence type="ECO:0000313" key="4">
    <source>
        <dbReference type="EMBL" id="KIW87120.1"/>
    </source>
</evidence>
<dbReference type="VEuPathDB" id="FungiDB:Z519_12231"/>
<dbReference type="InterPro" id="IPR011333">
    <property type="entry name" value="SKP1/BTB/POZ_sf"/>
</dbReference>
<reference evidence="4" key="1">
    <citation type="submission" date="2015-01" db="EMBL/GenBank/DDBJ databases">
        <title>The Genome Sequence of Cladophialophora bantiana CBS 173.52.</title>
        <authorList>
            <consortium name="The Broad Institute Genomics Platform"/>
            <person name="Cuomo C."/>
            <person name="de Hoog S."/>
            <person name="Gorbushina A."/>
            <person name="Stielow B."/>
            <person name="Teixiera M."/>
            <person name="Abouelleil A."/>
            <person name="Chapman S.B."/>
            <person name="Priest M."/>
            <person name="Young S.K."/>
            <person name="Wortman J."/>
            <person name="Nusbaum C."/>
            <person name="Birren B."/>
        </authorList>
    </citation>
    <scope>NUCLEOTIDE SEQUENCE [LARGE SCALE GENOMIC DNA]</scope>
    <source>
        <strain evidence="4">CBS 173.52</strain>
    </source>
</reference>
<sequence>MVVLLLTPILLKLLTASSLLRSRCVTIRAGEEGETLTVHEAVLSKSGSASREKLVQPGWRESCEGCIDWTHTSSQTVERVLAYLYFRDYESPDPVRRQTRSQSRGATSVRQRSKARDDTQSDAAADEEVQDTPDVDAVEDVVIDDNAPFGWVVEAAPEAAESVPAENDHLEAEDPGLQTAILESCAIRPLTPLGRCVGLAPIMASRKTAGGAFEEQDFPYETYSYREPLLAHVEVYSFAKYHLLPGLQDLALQRMIVTLRKVDCSTKYAEVEIADLIEFIYANIPVNGDGEEPMRKLLSQFAAANYTSLLHGSFEALFARGGDFALDLARKLSRRLSAHGISAELGEDELESRIHGLELQIQEREETINSLKASLSDSLAWGRGINRKGRRR</sequence>
<proteinExistence type="predicted"/>
<keyword evidence="3" id="KW-0732">Signal</keyword>
<name>A0A0D2H8B6_CLAB1</name>
<evidence type="ECO:0000256" key="1">
    <source>
        <dbReference type="SAM" id="Coils"/>
    </source>
</evidence>
<feature type="region of interest" description="Disordered" evidence="2">
    <location>
        <begin position="94"/>
        <end position="136"/>
    </location>
</feature>
<protein>
    <recommendedName>
        <fullName evidence="6">BTB domain-containing protein</fullName>
    </recommendedName>
</protein>
<evidence type="ECO:0000256" key="3">
    <source>
        <dbReference type="SAM" id="SignalP"/>
    </source>
</evidence>
<organism evidence="4 5">
    <name type="scientific">Cladophialophora bantiana (strain ATCC 10958 / CBS 173.52 / CDC B-1940 / NIH 8579)</name>
    <name type="common">Xylohypha bantiana</name>
    <dbReference type="NCBI Taxonomy" id="1442370"/>
    <lineage>
        <taxon>Eukaryota</taxon>
        <taxon>Fungi</taxon>
        <taxon>Dikarya</taxon>
        <taxon>Ascomycota</taxon>
        <taxon>Pezizomycotina</taxon>
        <taxon>Eurotiomycetes</taxon>
        <taxon>Chaetothyriomycetidae</taxon>
        <taxon>Chaetothyriales</taxon>
        <taxon>Herpotrichiellaceae</taxon>
        <taxon>Cladophialophora</taxon>
    </lineage>
</organism>
<feature type="signal peptide" evidence="3">
    <location>
        <begin position="1"/>
        <end position="16"/>
    </location>
</feature>
<dbReference type="Proteomes" id="UP000053789">
    <property type="component" value="Unassembled WGS sequence"/>
</dbReference>
<dbReference type="Gene3D" id="3.30.710.10">
    <property type="entry name" value="Potassium Channel Kv1.1, Chain A"/>
    <property type="match status" value="1"/>
</dbReference>
<keyword evidence="5" id="KW-1185">Reference proteome</keyword>
<keyword evidence="1" id="KW-0175">Coiled coil</keyword>
<dbReference type="EMBL" id="KN847006">
    <property type="protein sequence ID" value="KIW87120.1"/>
    <property type="molecule type" value="Genomic_DNA"/>
</dbReference>
<gene>
    <name evidence="4" type="ORF">Z519_12231</name>
</gene>
<dbReference type="OrthoDB" id="9997739at2759"/>
<feature type="coiled-coil region" evidence="1">
    <location>
        <begin position="347"/>
        <end position="374"/>
    </location>
</feature>
<dbReference type="AlphaFoldDB" id="A0A0D2H8B6"/>
<evidence type="ECO:0000256" key="2">
    <source>
        <dbReference type="SAM" id="MobiDB-lite"/>
    </source>
</evidence>
<feature type="compositionally biased region" description="Acidic residues" evidence="2">
    <location>
        <begin position="124"/>
        <end position="136"/>
    </location>
</feature>
<evidence type="ECO:0008006" key="6">
    <source>
        <dbReference type="Google" id="ProtNLM"/>
    </source>
</evidence>
<dbReference type="PANTHER" id="PTHR47843">
    <property type="entry name" value="BTB DOMAIN-CONTAINING PROTEIN-RELATED"/>
    <property type="match status" value="1"/>
</dbReference>
<feature type="chain" id="PRO_5002243112" description="BTB domain-containing protein" evidence="3">
    <location>
        <begin position="17"/>
        <end position="392"/>
    </location>
</feature>
<accession>A0A0D2H8B6</accession>
<dbReference type="RefSeq" id="XP_016613789.1">
    <property type="nucleotide sequence ID" value="XM_016769937.1"/>
</dbReference>
<dbReference type="HOGENOM" id="CLU_062871_0_0_1"/>